<dbReference type="EC" id="2.3.1.24" evidence="12"/>
<evidence type="ECO:0000256" key="8">
    <source>
        <dbReference type="ARBA" id="ARBA00051496"/>
    </source>
</evidence>
<dbReference type="GO" id="GO:0005789">
    <property type="term" value="C:endoplasmic reticulum membrane"/>
    <property type="evidence" value="ECO:0007669"/>
    <property type="project" value="UniProtKB-SubCell"/>
</dbReference>
<comment type="catalytic activity">
    <reaction evidence="9">
        <text>tetracosanoyl-CoA + sphinganine = N-tetracosanoylsphinganine + CoA + H(+)</text>
        <dbReference type="Rhea" id="RHEA:33591"/>
        <dbReference type="ChEBI" id="CHEBI:15378"/>
        <dbReference type="ChEBI" id="CHEBI:52961"/>
        <dbReference type="ChEBI" id="CHEBI:57287"/>
        <dbReference type="ChEBI" id="CHEBI:57817"/>
        <dbReference type="ChEBI" id="CHEBI:65052"/>
    </reaction>
    <physiologicalReaction direction="left-to-right" evidence="9">
        <dbReference type="Rhea" id="RHEA:33592"/>
    </physiologicalReaction>
</comment>
<evidence type="ECO:0000256" key="1">
    <source>
        <dbReference type="ARBA" id="ARBA00004477"/>
    </source>
</evidence>
<evidence type="ECO:0000256" key="3">
    <source>
        <dbReference type="ARBA" id="ARBA00004991"/>
    </source>
</evidence>
<comment type="subcellular location">
    <subcellularLocation>
        <location evidence="1">Endoplasmic reticulum membrane</location>
        <topology evidence="1">Multi-pass membrane protein</topology>
    </subcellularLocation>
    <subcellularLocation>
        <location evidence="13 14">Nucleus</location>
    </subcellularLocation>
</comment>
<comment type="pathway">
    <text evidence="3">Sphingolipid metabolism.</text>
</comment>
<dbReference type="GO" id="GO:0003677">
    <property type="term" value="F:DNA binding"/>
    <property type="evidence" value="ECO:0007669"/>
    <property type="project" value="UniProtKB-UniRule"/>
</dbReference>
<comment type="catalytic activity">
    <reaction evidence="10">
        <text>a fatty acyl-CoA + sphing-4-enine = an N-acylsphing-4-enine + CoA + H(+)</text>
        <dbReference type="Rhea" id="RHEA:23768"/>
        <dbReference type="ChEBI" id="CHEBI:15378"/>
        <dbReference type="ChEBI" id="CHEBI:52639"/>
        <dbReference type="ChEBI" id="CHEBI:57287"/>
        <dbReference type="ChEBI" id="CHEBI:57756"/>
        <dbReference type="ChEBI" id="CHEBI:77636"/>
        <dbReference type="EC" id="2.3.1.24"/>
    </reaction>
    <physiologicalReaction direction="left-to-right" evidence="10">
        <dbReference type="Rhea" id="RHEA:23769"/>
    </physiologicalReaction>
</comment>
<comment type="catalytic activity">
    <reaction evidence="11">
        <text>sphing-4-enine + octadecanoyl-CoA = N-octadecanoylsphing-4-enine + CoA + H(+)</text>
        <dbReference type="Rhea" id="RHEA:36691"/>
        <dbReference type="ChEBI" id="CHEBI:15378"/>
        <dbReference type="ChEBI" id="CHEBI:57287"/>
        <dbReference type="ChEBI" id="CHEBI:57394"/>
        <dbReference type="ChEBI" id="CHEBI:57756"/>
        <dbReference type="ChEBI" id="CHEBI:72961"/>
    </reaction>
    <physiologicalReaction direction="left-to-right" evidence="11">
        <dbReference type="Rhea" id="RHEA:36692"/>
    </physiologicalReaction>
</comment>
<dbReference type="InterPro" id="IPR001356">
    <property type="entry name" value="HD"/>
</dbReference>
<keyword evidence="13 14" id="KW-0371">Homeobox</keyword>
<dbReference type="Pfam" id="PF00046">
    <property type="entry name" value="Homeodomain"/>
    <property type="match status" value="1"/>
</dbReference>
<evidence type="ECO:0000256" key="14">
    <source>
        <dbReference type="RuleBase" id="RU000682"/>
    </source>
</evidence>
<dbReference type="GO" id="GO:0046513">
    <property type="term" value="P:ceramide biosynthetic process"/>
    <property type="evidence" value="ECO:0007669"/>
    <property type="project" value="InterPro"/>
</dbReference>
<keyword evidence="4" id="KW-0444">Lipid biosynthesis</keyword>
<dbReference type="SUPFAM" id="SSF46689">
    <property type="entry name" value="Homeodomain-like"/>
    <property type="match status" value="1"/>
</dbReference>
<dbReference type="Gene3D" id="1.10.10.60">
    <property type="entry name" value="Homeodomain-like"/>
    <property type="match status" value="1"/>
</dbReference>
<proteinExistence type="predicted"/>
<dbReference type="Proteomes" id="UP000010552">
    <property type="component" value="Unassembled WGS sequence"/>
</dbReference>
<protein>
    <recommendedName>
        <fullName evidence="12">sphingosine N-acyltransferase</fullName>
        <ecNumber evidence="12">2.3.1.24</ecNumber>
    </recommendedName>
</protein>
<evidence type="ECO:0000256" key="12">
    <source>
        <dbReference type="ARBA" id="ARBA00067079"/>
    </source>
</evidence>
<evidence type="ECO:0000256" key="9">
    <source>
        <dbReference type="ARBA" id="ARBA00051788"/>
    </source>
</evidence>
<dbReference type="GO" id="GO:0005634">
    <property type="term" value="C:nucleus"/>
    <property type="evidence" value="ECO:0007669"/>
    <property type="project" value="UniProtKB-SubCell"/>
</dbReference>
<evidence type="ECO:0000256" key="13">
    <source>
        <dbReference type="PROSITE-ProRule" id="PRU00108"/>
    </source>
</evidence>
<comment type="catalytic activity">
    <reaction evidence="7">
        <text>docosanoyl-CoA + sphinganine = N-docosanoylsphinganine + CoA + H(+)</text>
        <dbReference type="Rhea" id="RHEA:36535"/>
        <dbReference type="ChEBI" id="CHEBI:15378"/>
        <dbReference type="ChEBI" id="CHEBI:57287"/>
        <dbReference type="ChEBI" id="CHEBI:57817"/>
        <dbReference type="ChEBI" id="CHEBI:65059"/>
        <dbReference type="ChEBI" id="CHEBI:67021"/>
    </reaction>
    <physiologicalReaction direction="left-to-right" evidence="7">
        <dbReference type="Rhea" id="RHEA:36536"/>
    </physiologicalReaction>
</comment>
<dbReference type="InterPro" id="IPR016439">
    <property type="entry name" value="Lag1/Lac1-like"/>
</dbReference>
<comment type="catalytic activity">
    <reaction evidence="8">
        <text>eicosanoyl-CoA + sphinganine = N-eicosanoylsphinganine + CoA + H(+)</text>
        <dbReference type="Rhea" id="RHEA:36555"/>
        <dbReference type="ChEBI" id="CHEBI:15378"/>
        <dbReference type="ChEBI" id="CHEBI:57287"/>
        <dbReference type="ChEBI" id="CHEBI:57380"/>
        <dbReference type="ChEBI" id="CHEBI:57817"/>
        <dbReference type="ChEBI" id="CHEBI:67027"/>
    </reaction>
    <physiologicalReaction direction="left-to-right" evidence="8">
        <dbReference type="Rhea" id="RHEA:36556"/>
    </physiologicalReaction>
</comment>
<dbReference type="InParanoid" id="L5JZA7"/>
<feature type="domain" description="Homeobox" evidence="15">
    <location>
        <begin position="50"/>
        <end position="94"/>
    </location>
</feature>
<evidence type="ECO:0000256" key="7">
    <source>
        <dbReference type="ARBA" id="ARBA00051306"/>
    </source>
</evidence>
<reference evidence="17" key="1">
    <citation type="journal article" date="2013" name="Science">
        <title>Comparative analysis of bat genomes provides insight into the evolution of flight and immunity.</title>
        <authorList>
            <person name="Zhang G."/>
            <person name="Cowled C."/>
            <person name="Shi Z."/>
            <person name="Huang Z."/>
            <person name="Bishop-Lilly K.A."/>
            <person name="Fang X."/>
            <person name="Wynne J.W."/>
            <person name="Xiong Z."/>
            <person name="Baker M.L."/>
            <person name="Zhao W."/>
            <person name="Tachedjian M."/>
            <person name="Zhu Y."/>
            <person name="Zhou P."/>
            <person name="Jiang X."/>
            <person name="Ng J."/>
            <person name="Yang L."/>
            <person name="Wu L."/>
            <person name="Xiao J."/>
            <person name="Feng Y."/>
            <person name="Chen Y."/>
            <person name="Sun X."/>
            <person name="Zhang Y."/>
            <person name="Marsh G.A."/>
            <person name="Crameri G."/>
            <person name="Broder C.C."/>
            <person name="Frey K.G."/>
            <person name="Wang L.F."/>
            <person name="Wang J."/>
        </authorList>
    </citation>
    <scope>NUCLEOTIDE SEQUENCE [LARGE SCALE GENOMIC DNA]</scope>
</reference>
<organism evidence="16 17">
    <name type="scientific">Pteropus alecto</name>
    <name type="common">Black flying fox</name>
    <dbReference type="NCBI Taxonomy" id="9402"/>
    <lineage>
        <taxon>Eukaryota</taxon>
        <taxon>Metazoa</taxon>
        <taxon>Chordata</taxon>
        <taxon>Craniata</taxon>
        <taxon>Vertebrata</taxon>
        <taxon>Euteleostomi</taxon>
        <taxon>Mammalia</taxon>
        <taxon>Eutheria</taxon>
        <taxon>Laurasiatheria</taxon>
        <taxon>Chiroptera</taxon>
        <taxon>Yinpterochiroptera</taxon>
        <taxon>Pteropodoidea</taxon>
        <taxon>Pteropodidae</taxon>
        <taxon>Pteropodinae</taxon>
        <taxon>Pteropus</taxon>
    </lineage>
</organism>
<comment type="pathway">
    <text evidence="2">Lipid metabolism; sphingolipid metabolism.</text>
</comment>
<evidence type="ECO:0000313" key="16">
    <source>
        <dbReference type="EMBL" id="ELK04670.1"/>
    </source>
</evidence>
<feature type="DNA-binding region" description="Homeobox" evidence="13">
    <location>
        <begin position="52"/>
        <end position="95"/>
    </location>
</feature>
<keyword evidence="13 14" id="KW-0238">DNA-binding</keyword>
<dbReference type="PANTHER" id="PTHR12560:SF43">
    <property type="entry name" value="CERAMIDE SYNTHASE 6"/>
    <property type="match status" value="1"/>
</dbReference>
<dbReference type="GO" id="GO:0050291">
    <property type="term" value="F:sphingosine N-acyltransferase activity"/>
    <property type="evidence" value="ECO:0007669"/>
    <property type="project" value="UniProtKB-EC"/>
</dbReference>
<evidence type="ECO:0000256" key="11">
    <source>
        <dbReference type="ARBA" id="ARBA00052806"/>
    </source>
</evidence>
<dbReference type="PANTHER" id="PTHR12560">
    <property type="entry name" value="LONGEVITY ASSURANCE FACTOR 1 LAG1"/>
    <property type="match status" value="1"/>
</dbReference>
<keyword evidence="4" id="KW-0443">Lipid metabolism</keyword>
<sequence length="103" mass="11866">MASSVVVVSLLLYESRMNTLSRCWFVAKPCAIALNIQASGPQIAQPNAILEKVFTAITKHPDEKRLEGLSKQLDWDVRSIQRWFRQRRNQEKPSTLTRFCESM</sequence>
<evidence type="ECO:0000259" key="15">
    <source>
        <dbReference type="PROSITE" id="PS50071"/>
    </source>
</evidence>
<dbReference type="AlphaFoldDB" id="L5JZA7"/>
<comment type="catalytic activity">
    <reaction evidence="5">
        <text>sphinganine + octadecanoyl-CoA = N-(octadecanoyl)-sphinganine + CoA + H(+)</text>
        <dbReference type="Rhea" id="RHEA:36547"/>
        <dbReference type="ChEBI" id="CHEBI:15378"/>
        <dbReference type="ChEBI" id="CHEBI:57287"/>
        <dbReference type="ChEBI" id="CHEBI:57394"/>
        <dbReference type="ChEBI" id="CHEBI:57817"/>
        <dbReference type="ChEBI" id="CHEBI:67033"/>
    </reaction>
    <physiologicalReaction direction="left-to-right" evidence="5">
        <dbReference type="Rhea" id="RHEA:36548"/>
    </physiologicalReaction>
</comment>
<comment type="catalytic activity">
    <reaction evidence="6">
        <text>hexacosanoyl-CoA + sphinganine = N-hexacosanoylsphinganine + CoA + H(+)</text>
        <dbReference type="Rhea" id="RHEA:33351"/>
        <dbReference type="ChEBI" id="CHEBI:15378"/>
        <dbReference type="ChEBI" id="CHEBI:52962"/>
        <dbReference type="ChEBI" id="CHEBI:57287"/>
        <dbReference type="ChEBI" id="CHEBI:57817"/>
        <dbReference type="ChEBI" id="CHEBI:64868"/>
    </reaction>
    <physiologicalReaction direction="left-to-right" evidence="6">
        <dbReference type="Rhea" id="RHEA:33352"/>
    </physiologicalReaction>
</comment>
<evidence type="ECO:0000256" key="4">
    <source>
        <dbReference type="ARBA" id="ARBA00022516"/>
    </source>
</evidence>
<evidence type="ECO:0000256" key="10">
    <source>
        <dbReference type="ARBA" id="ARBA00052622"/>
    </source>
</evidence>
<name>L5JZA7_PTEAL</name>
<dbReference type="PROSITE" id="PS50071">
    <property type="entry name" value="HOMEOBOX_2"/>
    <property type="match status" value="1"/>
</dbReference>
<evidence type="ECO:0000256" key="5">
    <source>
        <dbReference type="ARBA" id="ARBA00049036"/>
    </source>
</evidence>
<keyword evidence="17" id="KW-1185">Reference proteome</keyword>
<dbReference type="CDD" id="cd00086">
    <property type="entry name" value="homeodomain"/>
    <property type="match status" value="1"/>
</dbReference>
<dbReference type="FunFam" id="1.10.10.60:FF:000020">
    <property type="entry name" value="Ceramide synthase 5"/>
    <property type="match status" value="1"/>
</dbReference>
<dbReference type="EMBL" id="KB031068">
    <property type="protein sequence ID" value="ELK04670.1"/>
    <property type="molecule type" value="Genomic_DNA"/>
</dbReference>
<dbReference type="InterPro" id="IPR009057">
    <property type="entry name" value="Homeodomain-like_sf"/>
</dbReference>
<dbReference type="STRING" id="9402.L5JZA7"/>
<gene>
    <name evidence="16" type="ORF">PAL_GLEAN10025932</name>
</gene>
<evidence type="ECO:0000256" key="2">
    <source>
        <dbReference type="ARBA" id="ARBA00004760"/>
    </source>
</evidence>
<evidence type="ECO:0000313" key="17">
    <source>
        <dbReference type="Proteomes" id="UP000010552"/>
    </source>
</evidence>
<keyword evidence="13 14" id="KW-0539">Nucleus</keyword>
<accession>L5JZA7</accession>
<evidence type="ECO:0000256" key="6">
    <source>
        <dbReference type="ARBA" id="ARBA00050164"/>
    </source>
</evidence>